<evidence type="ECO:0000256" key="1">
    <source>
        <dbReference type="ARBA" id="ARBA00001968"/>
    </source>
</evidence>
<accession>A0A2P4X8L8</accession>
<reference evidence="4 5" key="1">
    <citation type="journal article" date="2017" name="Genome Biol. Evol.">
        <title>Phytophthora megakarya and P. palmivora, closely related causal agents of cacao black pod rot, underwent increases in genome sizes and gene numbers by different mechanisms.</title>
        <authorList>
            <person name="Ali S.S."/>
            <person name="Shao J."/>
            <person name="Lary D.J."/>
            <person name="Kronmiller B."/>
            <person name="Shen D."/>
            <person name="Strem M.D."/>
            <person name="Amoako-Attah I."/>
            <person name="Akrofi A.Y."/>
            <person name="Begoude B.A."/>
            <person name="Ten Hoopen G.M."/>
            <person name="Coulibaly K."/>
            <person name="Kebe B.I."/>
            <person name="Melnick R.L."/>
            <person name="Guiltinan M.J."/>
            <person name="Tyler B.M."/>
            <person name="Meinhardt L.W."/>
            <person name="Bailey B.A."/>
        </authorList>
    </citation>
    <scope>NUCLEOTIDE SEQUENCE [LARGE SCALE GENOMIC DNA]</scope>
    <source>
        <strain evidence="5">sbr112.9</strain>
    </source>
</reference>
<evidence type="ECO:0000259" key="3">
    <source>
        <dbReference type="Pfam" id="PF13359"/>
    </source>
</evidence>
<dbReference type="GO" id="GO:0046872">
    <property type="term" value="F:metal ion binding"/>
    <property type="evidence" value="ECO:0007669"/>
    <property type="project" value="UniProtKB-KW"/>
</dbReference>
<sequence length="286" mass="33117">MQAIKIPTSRLSGATSLLFFLDELDEADDAVLVERCVGWVERLLIPNVRFDFGIYPNANALQDFRFTCAEIRLLADVMNMPNVFITNAGDRLLGVEAVAMLCYQLSNPGKFSRLNKEWHNTLYFHDRLDVERHHIYVQAVSTKINGIVDKISMSIDGTKGFICRPGLWVSFCGSIEGRLHDSTMLRKSRILTYLASNDFLRDLGVHIYGDPVYGINDVLWSPFRNAYVLSDEKRFNVVMIKALVSIEWLFGVVKKKWSFLDWNKNIKFYQRLWLEWFALQYCLITH</sequence>
<dbReference type="AlphaFoldDB" id="A0A2P4X8L8"/>
<proteinExistence type="predicted"/>
<dbReference type="EMBL" id="NCKW01015748">
    <property type="protein sequence ID" value="POM61885.1"/>
    <property type="molecule type" value="Genomic_DNA"/>
</dbReference>
<gene>
    <name evidence="4" type="ORF">PHPALM_29032</name>
</gene>
<evidence type="ECO:0000313" key="5">
    <source>
        <dbReference type="Proteomes" id="UP000237271"/>
    </source>
</evidence>
<comment type="caution">
    <text evidence="4">The sequence shown here is derived from an EMBL/GenBank/DDBJ whole genome shotgun (WGS) entry which is preliminary data.</text>
</comment>
<name>A0A2P4X8L8_9STRA</name>
<protein>
    <recommendedName>
        <fullName evidence="3">DDE Tnp4 domain-containing protein</fullName>
    </recommendedName>
</protein>
<dbReference type="InterPro" id="IPR027806">
    <property type="entry name" value="HARBI1_dom"/>
</dbReference>
<evidence type="ECO:0000256" key="2">
    <source>
        <dbReference type="ARBA" id="ARBA00022723"/>
    </source>
</evidence>
<dbReference type="Proteomes" id="UP000237271">
    <property type="component" value="Unassembled WGS sequence"/>
</dbReference>
<evidence type="ECO:0000313" key="4">
    <source>
        <dbReference type="EMBL" id="POM61885.1"/>
    </source>
</evidence>
<organism evidence="4 5">
    <name type="scientific">Phytophthora palmivora</name>
    <dbReference type="NCBI Taxonomy" id="4796"/>
    <lineage>
        <taxon>Eukaryota</taxon>
        <taxon>Sar</taxon>
        <taxon>Stramenopiles</taxon>
        <taxon>Oomycota</taxon>
        <taxon>Peronosporomycetes</taxon>
        <taxon>Peronosporales</taxon>
        <taxon>Peronosporaceae</taxon>
        <taxon>Phytophthora</taxon>
    </lineage>
</organism>
<keyword evidence="5" id="KW-1185">Reference proteome</keyword>
<comment type="cofactor">
    <cofactor evidence="1">
        <name>a divalent metal cation</name>
        <dbReference type="ChEBI" id="CHEBI:60240"/>
    </cofactor>
</comment>
<dbReference type="OrthoDB" id="122562at2759"/>
<keyword evidence="2" id="KW-0479">Metal-binding</keyword>
<dbReference type="Pfam" id="PF13359">
    <property type="entry name" value="DDE_Tnp_4"/>
    <property type="match status" value="1"/>
</dbReference>
<feature type="domain" description="DDE Tnp4" evidence="3">
    <location>
        <begin position="163"/>
        <end position="261"/>
    </location>
</feature>